<feature type="compositionally biased region" description="Basic and acidic residues" evidence="1">
    <location>
        <begin position="137"/>
        <end position="146"/>
    </location>
</feature>
<evidence type="ECO:0000313" key="2">
    <source>
        <dbReference type="EMBL" id="PNH05093.1"/>
    </source>
</evidence>
<organism evidence="2 3">
    <name type="scientific">Tetrabaena socialis</name>
    <dbReference type="NCBI Taxonomy" id="47790"/>
    <lineage>
        <taxon>Eukaryota</taxon>
        <taxon>Viridiplantae</taxon>
        <taxon>Chlorophyta</taxon>
        <taxon>core chlorophytes</taxon>
        <taxon>Chlorophyceae</taxon>
        <taxon>CS clade</taxon>
        <taxon>Chlamydomonadales</taxon>
        <taxon>Tetrabaenaceae</taxon>
        <taxon>Tetrabaena</taxon>
    </lineage>
</organism>
<dbReference type="Proteomes" id="UP000236333">
    <property type="component" value="Unassembled WGS sequence"/>
</dbReference>
<dbReference type="OrthoDB" id="535800at2759"/>
<gene>
    <name evidence="2" type="ORF">TSOC_008685</name>
</gene>
<dbReference type="AlphaFoldDB" id="A0A2J7ZXU6"/>
<feature type="region of interest" description="Disordered" evidence="1">
    <location>
        <begin position="210"/>
        <end position="238"/>
    </location>
</feature>
<reference evidence="2 3" key="1">
    <citation type="journal article" date="2017" name="Mol. Biol. Evol.">
        <title>The 4-celled Tetrabaena socialis nuclear genome reveals the essential components for genetic control of cell number at the origin of multicellularity in the volvocine lineage.</title>
        <authorList>
            <person name="Featherston J."/>
            <person name="Arakaki Y."/>
            <person name="Hanschen E.R."/>
            <person name="Ferris P.J."/>
            <person name="Michod R.E."/>
            <person name="Olson B.J.S.C."/>
            <person name="Nozaki H."/>
            <person name="Durand P.M."/>
        </authorList>
    </citation>
    <scope>NUCLEOTIDE SEQUENCE [LARGE SCALE GENOMIC DNA]</scope>
    <source>
        <strain evidence="2 3">NIES-571</strain>
    </source>
</reference>
<name>A0A2J7ZXU6_9CHLO</name>
<feature type="compositionally biased region" description="Basic and acidic residues" evidence="1">
    <location>
        <begin position="156"/>
        <end position="178"/>
    </location>
</feature>
<feature type="region of interest" description="Disordered" evidence="1">
    <location>
        <begin position="124"/>
        <end position="178"/>
    </location>
</feature>
<evidence type="ECO:0000313" key="3">
    <source>
        <dbReference type="Proteomes" id="UP000236333"/>
    </source>
</evidence>
<comment type="caution">
    <text evidence="2">The sequence shown here is derived from an EMBL/GenBank/DDBJ whole genome shotgun (WGS) entry which is preliminary data.</text>
</comment>
<proteinExistence type="predicted"/>
<keyword evidence="3" id="KW-1185">Reference proteome</keyword>
<sequence>MRAGGRLLCLADAAQQQLRGTAARSLRGLSAEAVGGGSGTPPSGANDGPRFFEEGYYGNPDTERIRREIERPENTVQSGPFAGMHRPGDYVVRELDEQGRKVGAVGPDPDAPRGPIWHKMSIEHAMQASGTAPPSDDPSRGMDRRSPGGPVAEGLDDLRPTRPDDGHSMRDDPGAHVRQRVKEVASGVWETLKHGVNNAGQPQIVEELKGVSPETDDETAALRQPRSTASRGQTDDSK</sequence>
<dbReference type="EMBL" id="PGGS01000335">
    <property type="protein sequence ID" value="PNH05093.1"/>
    <property type="molecule type" value="Genomic_DNA"/>
</dbReference>
<evidence type="ECO:0000256" key="1">
    <source>
        <dbReference type="SAM" id="MobiDB-lite"/>
    </source>
</evidence>
<accession>A0A2J7ZXU6</accession>
<protein>
    <submittedName>
        <fullName evidence="2">Uncharacterized protein</fullName>
    </submittedName>
</protein>